<feature type="domain" description="RagB/SusD" evidence="6">
    <location>
        <begin position="342"/>
        <end position="659"/>
    </location>
</feature>
<gene>
    <name evidence="8" type="ORF">GCM10023149_14990</name>
</gene>
<evidence type="ECO:0000256" key="2">
    <source>
        <dbReference type="ARBA" id="ARBA00006275"/>
    </source>
</evidence>
<protein>
    <submittedName>
        <fullName evidence="8">RagB/SusD family nutrient uptake outer membrane protein</fullName>
    </submittedName>
</protein>
<dbReference type="SUPFAM" id="SSF48452">
    <property type="entry name" value="TPR-like"/>
    <property type="match status" value="1"/>
</dbReference>
<reference evidence="9" key="1">
    <citation type="journal article" date="2019" name="Int. J. Syst. Evol. Microbiol.">
        <title>The Global Catalogue of Microorganisms (GCM) 10K type strain sequencing project: providing services to taxonomists for standard genome sequencing and annotation.</title>
        <authorList>
            <consortium name="The Broad Institute Genomics Platform"/>
            <consortium name="The Broad Institute Genome Sequencing Center for Infectious Disease"/>
            <person name="Wu L."/>
            <person name="Ma J."/>
        </authorList>
    </citation>
    <scope>NUCLEOTIDE SEQUENCE [LARGE SCALE GENOMIC DNA]</scope>
    <source>
        <strain evidence="9">JCM 17705</strain>
    </source>
</reference>
<dbReference type="InterPro" id="IPR033985">
    <property type="entry name" value="SusD-like_N"/>
</dbReference>
<keyword evidence="5" id="KW-0998">Cell outer membrane</keyword>
<evidence type="ECO:0000256" key="1">
    <source>
        <dbReference type="ARBA" id="ARBA00004442"/>
    </source>
</evidence>
<sequence>MKKNFSNNKISGRLQQVSGKSKWLAYALFVCIIIPASSCKKSFLDVVPDNVSTIDNAFVSKAEAEKYLYTCYSYLPTNTDPTYNVGLTAGDEVWVEDPANAIRSTNVLRLPRGGQSASDPIANFMNGTRDASANYRAIRDCNIFIENVSNLSKVPDLDIDTRDRWIAEVKFLKAFYHFVLFRAYGPIPIIDKNLAIDAPIEEIRVKREPVDKVVDYIANLYDEAAAKLPLTILNKASELGRITKPAALAMKAKLLVTAASPLFNGNSDYGSFKDKSGVQLISPTYSAEKWKRAADACKAAIDLCAEQNIKLYKFPEPLIHLSDTTMTQMSIRNAMSEKWNEELIWGLTANNNINYNNFFQSMCAGMYDFDNLSATKTANRPLMGPTLKMAKMFYTQNGVPIDEDKTLDFTNISELRTAKGEDRFNIKEGEVTARLNFNRENRYYADLGFDRGIWYMENSKSKSDENTFWLMARGAELSQSATVPIAGFYMKKCLNWHFEWTSVTYTNYPWPEMRLADLYLLYAEALNEAEGPGGDVYTYINRVRERAGLKTVQEAWTTYSTSPTKYTTKEGMRAIIQRERALELCFEGGRFWDLLRWKAAGKELNANVTGWSISEDTPELYYREISIYSRQFVVPRDYLWPIRESDLLVNQNLVQNPNW</sequence>
<organism evidence="8 9">
    <name type="scientific">Mucilaginibacter gynuensis</name>
    <dbReference type="NCBI Taxonomy" id="1302236"/>
    <lineage>
        <taxon>Bacteria</taxon>
        <taxon>Pseudomonadati</taxon>
        <taxon>Bacteroidota</taxon>
        <taxon>Sphingobacteriia</taxon>
        <taxon>Sphingobacteriales</taxon>
        <taxon>Sphingobacteriaceae</taxon>
        <taxon>Mucilaginibacter</taxon>
    </lineage>
</organism>
<evidence type="ECO:0000256" key="5">
    <source>
        <dbReference type="ARBA" id="ARBA00023237"/>
    </source>
</evidence>
<evidence type="ECO:0000313" key="8">
    <source>
        <dbReference type="EMBL" id="GAA4317445.1"/>
    </source>
</evidence>
<comment type="subcellular location">
    <subcellularLocation>
        <location evidence="1">Cell outer membrane</location>
    </subcellularLocation>
</comment>
<dbReference type="RefSeq" id="WP_345210404.1">
    <property type="nucleotide sequence ID" value="NZ_BAABFT010000003.1"/>
</dbReference>
<comment type="caution">
    <text evidence="8">The sequence shown here is derived from an EMBL/GenBank/DDBJ whole genome shotgun (WGS) entry which is preliminary data.</text>
</comment>
<dbReference type="Gene3D" id="1.25.40.390">
    <property type="match status" value="1"/>
</dbReference>
<keyword evidence="3" id="KW-0732">Signal</keyword>
<dbReference type="EMBL" id="BAABFT010000003">
    <property type="protein sequence ID" value="GAA4317445.1"/>
    <property type="molecule type" value="Genomic_DNA"/>
</dbReference>
<dbReference type="Proteomes" id="UP001500582">
    <property type="component" value="Unassembled WGS sequence"/>
</dbReference>
<name>A0ABP8G4Z3_9SPHI</name>
<evidence type="ECO:0000259" key="7">
    <source>
        <dbReference type="Pfam" id="PF14322"/>
    </source>
</evidence>
<proteinExistence type="inferred from homology"/>
<feature type="domain" description="SusD-like N-terminal" evidence="7">
    <location>
        <begin position="132"/>
        <end position="254"/>
    </location>
</feature>
<dbReference type="Pfam" id="PF14322">
    <property type="entry name" value="SusD-like_3"/>
    <property type="match status" value="1"/>
</dbReference>
<accession>A0ABP8G4Z3</accession>
<evidence type="ECO:0000259" key="6">
    <source>
        <dbReference type="Pfam" id="PF07980"/>
    </source>
</evidence>
<comment type="similarity">
    <text evidence="2">Belongs to the SusD family.</text>
</comment>
<evidence type="ECO:0000256" key="4">
    <source>
        <dbReference type="ARBA" id="ARBA00023136"/>
    </source>
</evidence>
<keyword evidence="4" id="KW-0472">Membrane</keyword>
<evidence type="ECO:0000313" key="9">
    <source>
        <dbReference type="Proteomes" id="UP001500582"/>
    </source>
</evidence>
<dbReference type="InterPro" id="IPR011990">
    <property type="entry name" value="TPR-like_helical_dom_sf"/>
</dbReference>
<dbReference type="Pfam" id="PF07980">
    <property type="entry name" value="SusD_RagB"/>
    <property type="match status" value="1"/>
</dbReference>
<keyword evidence="9" id="KW-1185">Reference proteome</keyword>
<dbReference type="InterPro" id="IPR012944">
    <property type="entry name" value="SusD_RagB_dom"/>
</dbReference>
<evidence type="ECO:0000256" key="3">
    <source>
        <dbReference type="ARBA" id="ARBA00022729"/>
    </source>
</evidence>